<dbReference type="CDD" id="cd13389">
    <property type="entry name" value="PH1_FGD5_FGD6"/>
    <property type="match status" value="1"/>
</dbReference>
<evidence type="ECO:0000256" key="7">
    <source>
        <dbReference type="ARBA" id="ARBA00023212"/>
    </source>
</evidence>
<feature type="region of interest" description="Disordered" evidence="9">
    <location>
        <begin position="602"/>
        <end position="665"/>
    </location>
</feature>
<keyword evidence="14" id="KW-1185">Reference proteome</keyword>
<dbReference type="InterPro" id="IPR000219">
    <property type="entry name" value="DH_dom"/>
</dbReference>
<feature type="region of interest" description="Disordered" evidence="9">
    <location>
        <begin position="428"/>
        <end position="549"/>
    </location>
</feature>
<evidence type="ECO:0000259" key="12">
    <source>
        <dbReference type="PROSITE" id="PS50178"/>
    </source>
</evidence>
<feature type="domain" description="FYVE-type" evidence="12">
    <location>
        <begin position="1436"/>
        <end position="1495"/>
    </location>
</feature>
<feature type="compositionally biased region" description="Pro residues" evidence="9">
    <location>
        <begin position="322"/>
        <end position="348"/>
    </location>
</feature>
<dbReference type="EMBL" id="JARKHS020034157">
    <property type="protein sequence ID" value="KAK8758407.1"/>
    <property type="molecule type" value="Genomic_DNA"/>
</dbReference>
<keyword evidence="6" id="KW-0862">Zinc</keyword>
<comment type="caution">
    <text evidence="13">The sequence shown here is derived from an EMBL/GenBank/DDBJ whole genome shotgun (WGS) entry which is preliminary data.</text>
</comment>
<feature type="domain" description="DH" evidence="11">
    <location>
        <begin position="1089"/>
        <end position="1278"/>
    </location>
</feature>
<feature type="region of interest" description="Disordered" evidence="9">
    <location>
        <begin position="73"/>
        <end position="116"/>
    </location>
</feature>
<feature type="compositionally biased region" description="Polar residues" evidence="9">
    <location>
        <begin position="11"/>
        <end position="21"/>
    </location>
</feature>
<feature type="compositionally biased region" description="Low complexity" evidence="9">
    <location>
        <begin position="434"/>
        <end position="481"/>
    </location>
</feature>
<feature type="compositionally biased region" description="Polar residues" evidence="9">
    <location>
        <begin position="513"/>
        <end position="549"/>
    </location>
</feature>
<feature type="compositionally biased region" description="Low complexity" evidence="9">
    <location>
        <begin position="963"/>
        <end position="973"/>
    </location>
</feature>
<feature type="compositionally biased region" description="Basic and acidic residues" evidence="9">
    <location>
        <begin position="640"/>
        <end position="653"/>
    </location>
</feature>
<evidence type="ECO:0000256" key="8">
    <source>
        <dbReference type="PROSITE-ProRule" id="PRU00091"/>
    </source>
</evidence>
<dbReference type="GO" id="GO:0008270">
    <property type="term" value="F:zinc ion binding"/>
    <property type="evidence" value="ECO:0007669"/>
    <property type="project" value="UniProtKB-KW"/>
</dbReference>
<gene>
    <name evidence="13" type="ORF">V5799_003958</name>
</gene>
<feature type="domain" description="PH" evidence="10">
    <location>
        <begin position="1533"/>
        <end position="1630"/>
    </location>
</feature>
<dbReference type="SUPFAM" id="SSF48065">
    <property type="entry name" value="DBL homology domain (DH-domain)"/>
    <property type="match status" value="1"/>
</dbReference>
<dbReference type="SMART" id="SM00233">
    <property type="entry name" value="PH"/>
    <property type="match status" value="2"/>
</dbReference>
<dbReference type="PROSITE" id="PS50010">
    <property type="entry name" value="DH_2"/>
    <property type="match status" value="1"/>
</dbReference>
<feature type="region of interest" description="Disordered" evidence="9">
    <location>
        <begin position="186"/>
        <end position="228"/>
    </location>
</feature>
<proteinExistence type="predicted"/>
<evidence type="ECO:0008006" key="15">
    <source>
        <dbReference type="Google" id="ProtNLM"/>
    </source>
</evidence>
<feature type="compositionally biased region" description="Low complexity" evidence="9">
    <location>
        <begin position="248"/>
        <end position="262"/>
    </location>
</feature>
<feature type="compositionally biased region" description="Low complexity" evidence="9">
    <location>
        <begin position="770"/>
        <end position="781"/>
    </location>
</feature>
<feature type="region of interest" description="Disordered" evidence="9">
    <location>
        <begin position="718"/>
        <end position="987"/>
    </location>
</feature>
<dbReference type="InterPro" id="IPR051092">
    <property type="entry name" value="FYVE_RhoGEF_PH"/>
</dbReference>
<dbReference type="GO" id="GO:0005085">
    <property type="term" value="F:guanyl-nucleotide exchange factor activity"/>
    <property type="evidence" value="ECO:0007669"/>
    <property type="project" value="UniProtKB-KW"/>
</dbReference>
<dbReference type="InterPro" id="IPR035899">
    <property type="entry name" value="DBL_dom_sf"/>
</dbReference>
<evidence type="ECO:0000256" key="5">
    <source>
        <dbReference type="ARBA" id="ARBA00022771"/>
    </source>
</evidence>
<feature type="compositionally biased region" description="Polar residues" evidence="9">
    <location>
        <begin position="1051"/>
        <end position="1061"/>
    </location>
</feature>
<dbReference type="InterPro" id="IPR001849">
    <property type="entry name" value="PH_domain"/>
</dbReference>
<dbReference type="Pfam" id="PF00621">
    <property type="entry name" value="RhoGEF"/>
    <property type="match status" value="1"/>
</dbReference>
<feature type="compositionally biased region" description="Polar residues" evidence="9">
    <location>
        <begin position="875"/>
        <end position="892"/>
    </location>
</feature>
<feature type="compositionally biased region" description="Basic and acidic residues" evidence="9">
    <location>
        <begin position="199"/>
        <end position="211"/>
    </location>
</feature>
<evidence type="ECO:0000256" key="4">
    <source>
        <dbReference type="ARBA" id="ARBA00022723"/>
    </source>
</evidence>
<dbReference type="InterPro" id="IPR013083">
    <property type="entry name" value="Znf_RING/FYVE/PHD"/>
</dbReference>
<dbReference type="SMART" id="SM00325">
    <property type="entry name" value="RhoGEF"/>
    <property type="match status" value="1"/>
</dbReference>
<comment type="subcellular location">
    <subcellularLocation>
        <location evidence="1">Cytoplasm</location>
        <location evidence="1">Cytoskeleton</location>
    </subcellularLocation>
</comment>
<name>A0AAQ4D7G7_AMBAM</name>
<feature type="compositionally biased region" description="Basic and acidic residues" evidence="9">
    <location>
        <begin position="602"/>
        <end position="612"/>
    </location>
</feature>
<accession>A0AAQ4D7G7</accession>
<dbReference type="Pfam" id="PF01363">
    <property type="entry name" value="FYVE"/>
    <property type="match status" value="1"/>
</dbReference>
<dbReference type="InterPro" id="IPR011993">
    <property type="entry name" value="PH-like_dom_sf"/>
</dbReference>
<dbReference type="InterPro" id="IPR011011">
    <property type="entry name" value="Znf_FYVE_PHD"/>
</dbReference>
<feature type="compositionally biased region" description="Basic and acidic residues" evidence="9">
    <location>
        <begin position="841"/>
        <end position="850"/>
    </location>
</feature>
<reference evidence="13 14" key="1">
    <citation type="journal article" date="2023" name="Arcadia Sci">
        <title>De novo assembly of a long-read Amblyomma americanum tick genome.</title>
        <authorList>
            <person name="Chou S."/>
            <person name="Poskanzer K.E."/>
            <person name="Rollins M."/>
            <person name="Thuy-Boun P.S."/>
        </authorList>
    </citation>
    <scope>NUCLEOTIDE SEQUENCE [LARGE SCALE GENOMIC DNA]</scope>
    <source>
        <strain evidence="13">F_SG_1</strain>
        <tissue evidence="13">Salivary glands</tissue>
    </source>
</reference>
<feature type="region of interest" description="Disordered" evidence="9">
    <location>
        <begin position="1"/>
        <end position="57"/>
    </location>
</feature>
<dbReference type="InterPro" id="IPR000306">
    <property type="entry name" value="Znf_FYVE"/>
</dbReference>
<keyword evidence="4" id="KW-0479">Metal-binding</keyword>
<dbReference type="Gene3D" id="1.20.900.10">
    <property type="entry name" value="Dbl homology (DH) domain"/>
    <property type="match status" value="1"/>
</dbReference>
<dbReference type="CDD" id="cd00160">
    <property type="entry name" value="RhoGEF"/>
    <property type="match status" value="1"/>
</dbReference>
<dbReference type="PANTHER" id="PTHR12673">
    <property type="entry name" value="FACIOGENITAL DYSPLASIA PROTEIN"/>
    <property type="match status" value="1"/>
</dbReference>
<keyword evidence="2" id="KW-0963">Cytoplasm</keyword>
<protein>
    <recommendedName>
        <fullName evidence="15">Rho/rac guanine nucleotide exchange factor/faciogenital dysplasia protein 3</fullName>
    </recommendedName>
</protein>
<dbReference type="Proteomes" id="UP001321473">
    <property type="component" value="Unassembled WGS sequence"/>
</dbReference>
<keyword evidence="3" id="KW-0344">Guanine-nucleotide releasing factor</keyword>
<feature type="region of interest" description="Disordered" evidence="9">
    <location>
        <begin position="244"/>
        <end position="382"/>
    </location>
</feature>
<dbReference type="PROSITE" id="PS50003">
    <property type="entry name" value="PH_DOMAIN"/>
    <property type="match status" value="2"/>
</dbReference>
<feature type="domain" description="PH" evidence="10">
    <location>
        <begin position="1307"/>
        <end position="1401"/>
    </location>
</feature>
<dbReference type="InterPro" id="IPR017455">
    <property type="entry name" value="Znf_FYVE-rel"/>
</dbReference>
<evidence type="ECO:0000259" key="10">
    <source>
        <dbReference type="PROSITE" id="PS50003"/>
    </source>
</evidence>
<sequence length="1632" mass="179522">MPATDDKIDPSTPSTSTQPAQNGEREAHSKDAQQPSDSSKRNTITEDWSIKDSVESGDEACCTRLSHLIHRKAKELSTHLTKPPKPLKPVKEGKGAQLQPKSFGDEIPGGRHGIRYADEDTEASSDYQDVDLSKLALAEVTTVAVHKEGTPKPVVEENEYEIVEAPREEVKPTPLPVAPIMVIIEDDTATQSGSSVPEATKKKTQSLEKPKRPPPPKPEATKKPRVRFGVEVFPTDIMAAIATKKKGGAAAHGSSVSQSVAAETGEAAQKGKSSDKQVQETPLEKPVLVRVMEREEPSPVLSTKMPKSMFPQSSPVKKTKPQRPPPPKIPTTVPSPHPPCPPPSPPSSLPHSQELPAVPLTTEGAHSVTPEGSCVAAPDSKSPDVVEDVVAGAAALSQEGDKAIPAEVPPCGPVSQEPVIETKVVATASKATPDASEATADASKSTADASKATADASKATADASKATADASKASADASKPTEAPRKKRTPPPRPPPPKCKWKPAEATAATTKPVVSQKPTVSPKPSFSQKPVASKRSVSTAVPKQEVSSGMNVYSQTDDLVVFRAKNIVADLDALLAQKEAEEVARSNNVSSIEASIKSMAREAAHRFKSPEDTTSGNLDTKKEEELPQAPPRKRRQRSRTVEAVRVSEDEHSRRPRRSHSLSEADIRIKTAQRLGRDYGSHVAATLTETFVMVLESPITKKELKDLYTNVTVTPSKDRRFKEVPKPTPTTGMRFRPLPAPPPPPRGKLKSPASAAAPSSIDDSPPPPAETASAEAAPAPRESSDACLSQAPVDEPSKSQVTPEAVELRTSPAKQHDSKPVSKSDSLSRQSTRSGSTSPKVRWENGEPKTFRLSNSTFYGPPLEIPPEAQRGAESPSTEPNASSEKSRSSWYDDSDASGDIADVDSPAVPSDTDPAVSSRKSDSSPGSVQRSKTRLKEKKRASAKFYCDVEAERESSTDGDVPRVSSRGSGSDRVLEATETKGEDTDELLEMAEGLQKEMTQVLVERQKRLLESFDSELSAQRAESESREQRLVEEKESPSLMPRKDLPSVHSSASEVSWQGSSEEESDGEETRNMSLDEAARHRRKRKRMYIARELASSEQVFVDALHLLNKDFREAVRAASEERGSPIIPDDVLDQILKHLPHLVDLNEELLGQLQDRVDNWEGREQLADVLIKMGPFLKLYSSYIKDFEAMTAALVEAKKKYPEFQKVVHNFEQSARCRQLTLQQYMLKPIQRIPQYRLLLTDYVKNLEVDTPEYNDACSALEIVSQVAQHANESMRLGDNFSKLMSLQNRISNRYEVLKPGRTFLKEGELMKVSRKEMQPRYFVLFSDSLLYLLPTPQGFYRVNYELPLSGMKVTVRPQQDYQNEFSVYTMKRSFILSASSPEEREEWLSALNKAIEDNIHRKSSFHVLKKEGSQSSSSSELGREAPVWIPDQRVTMCQLCTSGFTFTHRRHHCRACGKVVCAACSSHRLPLPYLGDKPVRTCDDCFRSLQVGESREHPDAEGEGDLVQTKEKKKARGILQEVAANDLGSSMSGYLHQWWKKAWKRQWFVIKEHVLYVYRASEDVAALRTVPLLGFQVGAVKKGFEEVPREQLFLLEHTGLDPLIFYADTPDLAARWQEAMEEATKLS</sequence>
<evidence type="ECO:0000256" key="2">
    <source>
        <dbReference type="ARBA" id="ARBA00022490"/>
    </source>
</evidence>
<dbReference type="SUPFAM" id="SSF57903">
    <property type="entry name" value="FYVE/PHD zinc finger"/>
    <property type="match status" value="1"/>
</dbReference>
<dbReference type="SUPFAM" id="SSF50729">
    <property type="entry name" value="PH domain-like"/>
    <property type="match status" value="2"/>
</dbReference>
<dbReference type="PANTHER" id="PTHR12673:SF267">
    <property type="entry name" value="PROTEIN CBG10230"/>
    <property type="match status" value="1"/>
</dbReference>
<dbReference type="GO" id="GO:0005737">
    <property type="term" value="C:cytoplasm"/>
    <property type="evidence" value="ECO:0007669"/>
    <property type="project" value="TreeGrafter"/>
</dbReference>
<evidence type="ECO:0000256" key="3">
    <source>
        <dbReference type="ARBA" id="ARBA00022658"/>
    </source>
</evidence>
<evidence type="ECO:0000259" key="11">
    <source>
        <dbReference type="PROSITE" id="PS50010"/>
    </source>
</evidence>
<dbReference type="Pfam" id="PF00169">
    <property type="entry name" value="PH"/>
    <property type="match status" value="2"/>
</dbReference>
<feature type="compositionally biased region" description="Polar residues" evidence="9">
    <location>
        <begin position="823"/>
        <end position="839"/>
    </location>
</feature>
<organism evidence="13 14">
    <name type="scientific">Amblyomma americanum</name>
    <name type="common">Lone star tick</name>
    <dbReference type="NCBI Taxonomy" id="6943"/>
    <lineage>
        <taxon>Eukaryota</taxon>
        <taxon>Metazoa</taxon>
        <taxon>Ecdysozoa</taxon>
        <taxon>Arthropoda</taxon>
        <taxon>Chelicerata</taxon>
        <taxon>Arachnida</taxon>
        <taxon>Acari</taxon>
        <taxon>Parasitiformes</taxon>
        <taxon>Ixodida</taxon>
        <taxon>Ixodoidea</taxon>
        <taxon>Ixodidae</taxon>
        <taxon>Amblyomminae</taxon>
        <taxon>Amblyomma</taxon>
    </lineage>
</organism>
<dbReference type="PROSITE" id="PS50178">
    <property type="entry name" value="ZF_FYVE"/>
    <property type="match status" value="1"/>
</dbReference>
<evidence type="ECO:0000256" key="6">
    <source>
        <dbReference type="ARBA" id="ARBA00022833"/>
    </source>
</evidence>
<dbReference type="GO" id="GO:0005856">
    <property type="term" value="C:cytoskeleton"/>
    <property type="evidence" value="ECO:0007669"/>
    <property type="project" value="UniProtKB-SubCell"/>
</dbReference>
<feature type="compositionally biased region" description="Basic and acidic residues" evidence="9">
    <location>
        <begin position="974"/>
        <end position="984"/>
    </location>
</feature>
<evidence type="ECO:0000313" key="13">
    <source>
        <dbReference type="EMBL" id="KAK8758407.1"/>
    </source>
</evidence>
<feature type="region of interest" description="Disordered" evidence="9">
    <location>
        <begin position="1015"/>
        <end position="1082"/>
    </location>
</feature>
<evidence type="ECO:0000313" key="14">
    <source>
        <dbReference type="Proteomes" id="UP001321473"/>
    </source>
</evidence>
<feature type="compositionally biased region" description="Low complexity" evidence="9">
    <location>
        <begin position="750"/>
        <end position="763"/>
    </location>
</feature>
<feature type="compositionally biased region" description="Basic and acidic residues" evidence="9">
    <location>
        <begin position="1024"/>
        <end position="1049"/>
    </location>
</feature>
<feature type="compositionally biased region" description="Basic and acidic residues" evidence="9">
    <location>
        <begin position="38"/>
        <end position="54"/>
    </location>
</feature>
<dbReference type="Gene3D" id="3.30.40.10">
    <property type="entry name" value="Zinc/RING finger domain, C3HC4 (zinc finger)"/>
    <property type="match status" value="1"/>
</dbReference>
<keyword evidence="7" id="KW-0206">Cytoskeleton</keyword>
<evidence type="ECO:0000256" key="1">
    <source>
        <dbReference type="ARBA" id="ARBA00004245"/>
    </source>
</evidence>
<dbReference type="Gene3D" id="2.30.29.30">
    <property type="entry name" value="Pleckstrin-homology domain (PH domain)/Phosphotyrosine-binding domain (PTB)"/>
    <property type="match status" value="2"/>
</dbReference>
<evidence type="ECO:0000256" key="9">
    <source>
        <dbReference type="SAM" id="MobiDB-lite"/>
    </source>
</evidence>
<feature type="compositionally biased region" description="Basic residues" evidence="9">
    <location>
        <begin position="932"/>
        <end position="943"/>
    </location>
</feature>
<keyword evidence="5 8" id="KW-0863">Zinc-finger</keyword>
<dbReference type="SMART" id="SM00064">
    <property type="entry name" value="FYVE"/>
    <property type="match status" value="1"/>
</dbReference>